<sequence>MTKPSCLSLAIPKAPTTADFAYPWLSSSAHLTPPYSPGKLPCASSPVRRCSEESSENVPAAVGGLLAIAPSANNNNNNKTTKFPPAPACCQLHEASIDRPLDSEGSIIHEGCIGSHTVHRGEIIPDWAVGMTGRELEIRLQIAEIQKLYRDHQKELYQLSRTRRPSGKAAKKTSVDQGNAKPIRARGHSGNTRRHTAPDSDGTGPLVMVEKRLSVPEITVIEVIEEEKENEKEEVKEKEKEGEKEKEKKQDEPHKDAKVEIEVESKPETAETVVANNHLESTANIVASVEMTHPLVETEIQPATTEKESSDSDKTPPVATLGLEEEQAEEEIVDSKPNAFERTAVESVVEAAQPTPPRPTFPTTLSPEALVAGTRVIILEGGLFYSGTLSVADMDALIFQVQMDGQRSTRPYILCQEDLLLNALRELPLNENSSVHEGLRVCAVWSGQLQALYPGTAATWHALPLADEEVLTRQLDHVTVLLQVTTDS</sequence>
<proteinExistence type="predicted"/>
<dbReference type="PANTHER" id="PTHR12505">
    <property type="entry name" value="PHD FINGER TRANSCRIPTION FACTOR"/>
    <property type="match status" value="1"/>
</dbReference>
<name>A0A914WSV7_9BILA</name>
<feature type="compositionally biased region" description="Basic residues" evidence="1">
    <location>
        <begin position="183"/>
        <end position="195"/>
    </location>
</feature>
<protein>
    <submittedName>
        <fullName evidence="5">Uncharacterized protein</fullName>
    </submittedName>
</protein>
<dbReference type="Pfam" id="PF24912">
    <property type="entry name" value="SH3_TNRC18"/>
    <property type="match status" value="1"/>
</dbReference>
<dbReference type="WBParaSite" id="PSAMB.scaffold513size48544.g6479.t1">
    <property type="protein sequence ID" value="PSAMB.scaffold513size48544.g6479.t1"/>
    <property type="gene ID" value="PSAMB.scaffold513size48544.g6479"/>
</dbReference>
<evidence type="ECO:0000256" key="1">
    <source>
        <dbReference type="SAM" id="MobiDB-lite"/>
    </source>
</evidence>
<dbReference type="InterPro" id="IPR056841">
    <property type="entry name" value="TNRC18_BAHCC1-like_SH3"/>
</dbReference>
<feature type="compositionally biased region" description="Basic residues" evidence="1">
    <location>
        <begin position="161"/>
        <end position="171"/>
    </location>
</feature>
<feature type="region of interest" description="Disordered" evidence="1">
    <location>
        <begin position="228"/>
        <end position="260"/>
    </location>
</feature>
<feature type="region of interest" description="Disordered" evidence="1">
    <location>
        <begin position="159"/>
        <end position="207"/>
    </location>
</feature>
<dbReference type="Pfam" id="PF21744">
    <property type="entry name" value="BAHCC1-like_Tudor"/>
    <property type="match status" value="1"/>
</dbReference>
<organism evidence="4 5">
    <name type="scientific">Plectus sambesii</name>
    <dbReference type="NCBI Taxonomy" id="2011161"/>
    <lineage>
        <taxon>Eukaryota</taxon>
        <taxon>Metazoa</taxon>
        <taxon>Ecdysozoa</taxon>
        <taxon>Nematoda</taxon>
        <taxon>Chromadorea</taxon>
        <taxon>Plectida</taxon>
        <taxon>Plectina</taxon>
        <taxon>Plectoidea</taxon>
        <taxon>Plectidae</taxon>
        <taxon>Plectus</taxon>
    </lineage>
</organism>
<dbReference type="AlphaFoldDB" id="A0A914WSV7"/>
<reference evidence="5" key="1">
    <citation type="submission" date="2022-11" db="UniProtKB">
        <authorList>
            <consortium name="WormBaseParasite"/>
        </authorList>
    </citation>
    <scope>IDENTIFICATION</scope>
</reference>
<dbReference type="Proteomes" id="UP000887566">
    <property type="component" value="Unplaced"/>
</dbReference>
<dbReference type="InterPro" id="IPR048924">
    <property type="entry name" value="BAHCC1-like_Tudor"/>
</dbReference>
<feature type="domain" description="BAHCC1-like Tudor" evidence="2">
    <location>
        <begin position="433"/>
        <end position="459"/>
    </location>
</feature>
<accession>A0A914WSV7</accession>
<evidence type="ECO:0000259" key="2">
    <source>
        <dbReference type="Pfam" id="PF21744"/>
    </source>
</evidence>
<evidence type="ECO:0000313" key="4">
    <source>
        <dbReference type="Proteomes" id="UP000887566"/>
    </source>
</evidence>
<dbReference type="PANTHER" id="PTHR12505:SF24">
    <property type="entry name" value="PROTEIN WINGED EYE"/>
    <property type="match status" value="1"/>
</dbReference>
<feature type="compositionally biased region" description="Basic and acidic residues" evidence="1">
    <location>
        <begin position="229"/>
        <end position="260"/>
    </location>
</feature>
<dbReference type="InterPro" id="IPR052429">
    <property type="entry name" value="BAH_domain_protein"/>
</dbReference>
<keyword evidence="4" id="KW-1185">Reference proteome</keyword>
<evidence type="ECO:0000259" key="3">
    <source>
        <dbReference type="Pfam" id="PF24912"/>
    </source>
</evidence>
<evidence type="ECO:0000313" key="5">
    <source>
        <dbReference type="WBParaSite" id="PSAMB.scaffold513size48544.g6479.t1"/>
    </source>
</evidence>
<feature type="domain" description="TNRC18/BAHCC1-like SH3" evidence="3">
    <location>
        <begin position="368"/>
        <end position="423"/>
    </location>
</feature>